<accession>A0AAD5X2B8</accession>
<keyword evidence="2" id="KW-1185">Reference proteome</keyword>
<organism evidence="1 2">
    <name type="scientific">Rhizophlyctis rosea</name>
    <dbReference type="NCBI Taxonomy" id="64517"/>
    <lineage>
        <taxon>Eukaryota</taxon>
        <taxon>Fungi</taxon>
        <taxon>Fungi incertae sedis</taxon>
        <taxon>Chytridiomycota</taxon>
        <taxon>Chytridiomycota incertae sedis</taxon>
        <taxon>Chytridiomycetes</taxon>
        <taxon>Rhizophlyctidales</taxon>
        <taxon>Rhizophlyctidaceae</taxon>
        <taxon>Rhizophlyctis</taxon>
    </lineage>
</organism>
<proteinExistence type="predicted"/>
<reference evidence="1" key="1">
    <citation type="submission" date="2020-05" db="EMBL/GenBank/DDBJ databases">
        <title>Phylogenomic resolution of chytrid fungi.</title>
        <authorList>
            <person name="Stajich J.E."/>
            <person name="Amses K."/>
            <person name="Simmons R."/>
            <person name="Seto K."/>
            <person name="Myers J."/>
            <person name="Bonds A."/>
            <person name="Quandt C.A."/>
            <person name="Barry K."/>
            <person name="Liu P."/>
            <person name="Grigoriev I."/>
            <person name="Longcore J.E."/>
            <person name="James T.Y."/>
        </authorList>
    </citation>
    <scope>NUCLEOTIDE SEQUENCE</scope>
    <source>
        <strain evidence="1">JEL0318</strain>
    </source>
</reference>
<protein>
    <submittedName>
        <fullName evidence="1">Uncharacterized protein</fullName>
    </submittedName>
</protein>
<comment type="caution">
    <text evidence="1">The sequence shown here is derived from an EMBL/GenBank/DDBJ whole genome shotgun (WGS) entry which is preliminary data.</text>
</comment>
<dbReference type="Proteomes" id="UP001212841">
    <property type="component" value="Unassembled WGS sequence"/>
</dbReference>
<dbReference type="EMBL" id="JADGJD010000276">
    <property type="protein sequence ID" value="KAJ3052679.1"/>
    <property type="molecule type" value="Genomic_DNA"/>
</dbReference>
<name>A0AAD5X2B8_9FUNG</name>
<dbReference type="AlphaFoldDB" id="A0AAD5X2B8"/>
<gene>
    <name evidence="1" type="ORF">HK097_005882</name>
</gene>
<evidence type="ECO:0000313" key="1">
    <source>
        <dbReference type="EMBL" id="KAJ3052679.1"/>
    </source>
</evidence>
<sequence>MSSDNQQNALSVMNHKIANDALQRYFIAEEKGGKRRKEIVKTSQKSKTSTTNTLDRLGILTHFAEPEKVLDIIDKSTYEKKNKETKQMEVIPYSHEYKKSFGKTVSAIAQFLTTEQKVAVMDKYWDEKGDHNSRNKKMRYNTDQKLKAYDVNIMDEYKAFNAQGYATDRHYQPHAVLFRKLLDLETAFQNKDLNQAKVLYQYQFVVTGLIYLLADRSRRLDIPDTMLEDGDDVNVVLRTEEGVPTGIFIKKAKKTCEPTIFLPFTDDRLVRAVKTLMDIRIKRNQTHLFLKTDGDVAKDVHNWFSDTFKKVMANLGVGEGLNMLIFRLAYGIKLSDEHDGTFANEKRIEDKMGHSFRTHQMYYKLTALENNVVEPEE</sequence>
<evidence type="ECO:0000313" key="2">
    <source>
        <dbReference type="Proteomes" id="UP001212841"/>
    </source>
</evidence>